<dbReference type="Pfam" id="PF00398">
    <property type="entry name" value="RrnaAD"/>
    <property type="match status" value="1"/>
</dbReference>
<keyword evidence="3 7" id="KW-0808">Transferase</keyword>
<feature type="binding site" evidence="7">
    <location>
        <position position="74"/>
    </location>
    <ligand>
        <name>S-adenosyl-L-methionine</name>
        <dbReference type="ChEBI" id="CHEBI:59789"/>
    </ligand>
</feature>
<accession>A0A9W7A2J9</accession>
<evidence type="ECO:0000259" key="10">
    <source>
        <dbReference type="SMART" id="SM00650"/>
    </source>
</evidence>
<dbReference type="NCBIfam" id="TIGR00755">
    <property type="entry name" value="ksgA"/>
    <property type="match status" value="1"/>
</dbReference>
<sequence>MPKSKKSKGSSAGGPVNAFASASSTTSTSTSKSTGNLLDPVKAYGQNFLKNPAIIDAIVQKSRIKPQDTVLEIGPGTGNLTVKLLERCQKLNAIEYDPRMVREVSKRVEGTTDGHKLTVIHGDALKTSFPFFNVCVANVPYQISSGLVFKLLGHRPFFRCAVMMFQEEFALRLSARPGENLYCRLSVNTQLLARVDQLMKVGRNNFRPPPKVESRVVRIEPRNPPPPVNFTEWDGMVRLLFNRKNKTIFSVLNNKSTYKVLEENVKTKKAFEEREMGEEKGEERKGEVDVKQVVREVCELEFYKDKRVTRLDIDDLLKLLSEFNKRGIHFC</sequence>
<dbReference type="PROSITE" id="PS01131">
    <property type="entry name" value="RRNA_A_DIMETH"/>
    <property type="match status" value="1"/>
</dbReference>
<evidence type="ECO:0000313" key="12">
    <source>
        <dbReference type="Proteomes" id="UP001165122"/>
    </source>
</evidence>
<evidence type="ECO:0000256" key="6">
    <source>
        <dbReference type="ARBA" id="ARBA00061109"/>
    </source>
</evidence>
<protein>
    <recommendedName>
        <fullName evidence="8">rRNA adenine N(6)-methyltransferase</fullName>
        <ecNumber evidence="8">2.1.1.-</ecNumber>
    </recommendedName>
</protein>
<dbReference type="OrthoDB" id="74991at2759"/>
<dbReference type="EMBL" id="BRXW01000504">
    <property type="protein sequence ID" value="GMH60834.1"/>
    <property type="molecule type" value="Genomic_DNA"/>
</dbReference>
<reference evidence="12" key="1">
    <citation type="journal article" date="2023" name="Commun. Biol.">
        <title>Genome analysis of Parmales, the sister group of diatoms, reveals the evolutionary specialization of diatoms from phago-mixotrophs to photoautotrophs.</title>
        <authorList>
            <person name="Ban H."/>
            <person name="Sato S."/>
            <person name="Yoshikawa S."/>
            <person name="Yamada K."/>
            <person name="Nakamura Y."/>
            <person name="Ichinomiya M."/>
            <person name="Sato N."/>
            <person name="Blanc-Mathieu R."/>
            <person name="Endo H."/>
            <person name="Kuwata A."/>
            <person name="Ogata H."/>
        </authorList>
    </citation>
    <scope>NUCLEOTIDE SEQUENCE [LARGE SCALE GENOMIC DNA]</scope>
    <source>
        <strain evidence="12">NIES 3700</strain>
    </source>
</reference>
<keyword evidence="4 7" id="KW-0949">S-adenosyl-L-methionine</keyword>
<evidence type="ECO:0000256" key="1">
    <source>
        <dbReference type="ARBA" id="ARBA00022552"/>
    </source>
</evidence>
<dbReference type="SMART" id="SM00650">
    <property type="entry name" value="rADc"/>
    <property type="match status" value="1"/>
</dbReference>
<dbReference type="InterPro" id="IPR020598">
    <property type="entry name" value="rRNA_Ade_methylase_Trfase_N"/>
</dbReference>
<keyword evidence="12" id="KW-1185">Reference proteome</keyword>
<dbReference type="AlphaFoldDB" id="A0A9W7A2J9"/>
<evidence type="ECO:0000256" key="7">
    <source>
        <dbReference type="PROSITE-ProRule" id="PRU01026"/>
    </source>
</evidence>
<dbReference type="Gene3D" id="3.40.50.150">
    <property type="entry name" value="Vaccinia Virus protein VP39"/>
    <property type="match status" value="1"/>
</dbReference>
<dbReference type="PANTHER" id="PTHR11727:SF7">
    <property type="entry name" value="DIMETHYLADENOSINE TRANSFERASE-RELATED"/>
    <property type="match status" value="1"/>
</dbReference>
<gene>
    <name evidence="11" type="ORF">TrLO_g13629</name>
</gene>
<dbReference type="GO" id="GO:0003723">
    <property type="term" value="F:RNA binding"/>
    <property type="evidence" value="ECO:0007669"/>
    <property type="project" value="UniProtKB-UniRule"/>
</dbReference>
<dbReference type="CDD" id="cd02440">
    <property type="entry name" value="AdoMet_MTases"/>
    <property type="match status" value="1"/>
</dbReference>
<feature type="binding site" evidence="7">
    <location>
        <position position="138"/>
    </location>
    <ligand>
        <name>S-adenosyl-L-methionine</name>
        <dbReference type="ChEBI" id="CHEBI:59789"/>
    </ligand>
</feature>
<keyword evidence="5 7" id="KW-0694">RNA-binding</keyword>
<dbReference type="EC" id="2.1.1.-" evidence="8"/>
<evidence type="ECO:0000256" key="2">
    <source>
        <dbReference type="ARBA" id="ARBA00022603"/>
    </source>
</evidence>
<dbReference type="FunFam" id="3.40.50.150:FF:000007">
    <property type="entry name" value="rRNA adenine N(6)-methyltransferase"/>
    <property type="match status" value="1"/>
</dbReference>
<organism evidence="11 12">
    <name type="scientific">Triparma laevis f. longispina</name>
    <dbReference type="NCBI Taxonomy" id="1714387"/>
    <lineage>
        <taxon>Eukaryota</taxon>
        <taxon>Sar</taxon>
        <taxon>Stramenopiles</taxon>
        <taxon>Ochrophyta</taxon>
        <taxon>Bolidophyceae</taxon>
        <taxon>Parmales</taxon>
        <taxon>Triparmaceae</taxon>
        <taxon>Triparma</taxon>
    </lineage>
</organism>
<comment type="similarity">
    <text evidence="6 7 8">Belongs to the class I-like SAM-binding methyltransferase superfamily. rRNA adenine N(6)-methyltransferase family.</text>
</comment>
<dbReference type="InterPro" id="IPR001737">
    <property type="entry name" value="KsgA/Erm"/>
</dbReference>
<feature type="binding site" evidence="7">
    <location>
        <position position="123"/>
    </location>
    <ligand>
        <name>S-adenosyl-L-methionine</name>
        <dbReference type="ChEBI" id="CHEBI:59789"/>
    </ligand>
</feature>
<proteinExistence type="inferred from homology"/>
<evidence type="ECO:0000313" key="11">
    <source>
        <dbReference type="EMBL" id="GMH60834.1"/>
    </source>
</evidence>
<keyword evidence="1 8" id="KW-0698">rRNA processing</keyword>
<evidence type="ECO:0000256" key="8">
    <source>
        <dbReference type="RuleBase" id="RU362106"/>
    </source>
</evidence>
<dbReference type="SUPFAM" id="SSF53335">
    <property type="entry name" value="S-adenosyl-L-methionine-dependent methyltransferases"/>
    <property type="match status" value="1"/>
</dbReference>
<dbReference type="InterPro" id="IPR020596">
    <property type="entry name" value="rRNA_Ade_Mease_Trfase_CS"/>
</dbReference>
<feature type="domain" description="Ribosomal RNA adenine methylase transferase N-terminal" evidence="10">
    <location>
        <begin position="54"/>
        <end position="223"/>
    </location>
</feature>
<feature type="binding site" evidence="7">
    <location>
        <position position="95"/>
    </location>
    <ligand>
        <name>S-adenosyl-L-methionine</name>
        <dbReference type="ChEBI" id="CHEBI:59789"/>
    </ligand>
</feature>
<dbReference type="Gene3D" id="1.10.8.480">
    <property type="match status" value="1"/>
</dbReference>
<name>A0A9W7A2J9_9STRA</name>
<evidence type="ECO:0000256" key="3">
    <source>
        <dbReference type="ARBA" id="ARBA00022679"/>
    </source>
</evidence>
<dbReference type="Proteomes" id="UP001165122">
    <property type="component" value="Unassembled WGS sequence"/>
</dbReference>
<feature type="binding site" evidence="7">
    <location>
        <position position="47"/>
    </location>
    <ligand>
        <name>S-adenosyl-L-methionine</name>
        <dbReference type="ChEBI" id="CHEBI:59789"/>
    </ligand>
</feature>
<feature type="compositionally biased region" description="Low complexity" evidence="9">
    <location>
        <begin position="9"/>
        <end position="34"/>
    </location>
</feature>
<evidence type="ECO:0000256" key="9">
    <source>
        <dbReference type="SAM" id="MobiDB-lite"/>
    </source>
</evidence>
<evidence type="ECO:0000256" key="4">
    <source>
        <dbReference type="ARBA" id="ARBA00022691"/>
    </source>
</evidence>
<dbReference type="InterPro" id="IPR029063">
    <property type="entry name" value="SAM-dependent_MTases_sf"/>
</dbReference>
<evidence type="ECO:0000256" key="5">
    <source>
        <dbReference type="ARBA" id="ARBA00022884"/>
    </source>
</evidence>
<dbReference type="GO" id="GO:0000179">
    <property type="term" value="F:rRNA (adenine-N6,N6-)-dimethyltransferase activity"/>
    <property type="evidence" value="ECO:0007669"/>
    <property type="project" value="UniProtKB-UniRule"/>
</dbReference>
<dbReference type="PROSITE" id="PS51689">
    <property type="entry name" value="SAM_RNA_A_N6_MT"/>
    <property type="match status" value="1"/>
</dbReference>
<comment type="caution">
    <text evidence="11">The sequence shown here is derived from an EMBL/GenBank/DDBJ whole genome shotgun (WGS) entry which is preliminary data.</text>
</comment>
<keyword evidence="2 7" id="KW-0489">Methyltransferase</keyword>
<dbReference type="InterPro" id="IPR011530">
    <property type="entry name" value="rRNA_adenine_dimethylase"/>
</dbReference>
<feature type="region of interest" description="Disordered" evidence="9">
    <location>
        <begin position="1"/>
        <end position="36"/>
    </location>
</feature>
<feature type="binding site" evidence="7">
    <location>
        <position position="49"/>
    </location>
    <ligand>
        <name>S-adenosyl-L-methionine</name>
        <dbReference type="ChEBI" id="CHEBI:59789"/>
    </ligand>
</feature>
<dbReference type="PANTHER" id="PTHR11727">
    <property type="entry name" value="DIMETHYLADENOSINE TRANSFERASE"/>
    <property type="match status" value="1"/>
</dbReference>